<dbReference type="AlphaFoldDB" id="A0A5K7Z2L0"/>
<dbReference type="InterPro" id="IPR011004">
    <property type="entry name" value="Trimer_LpxA-like_sf"/>
</dbReference>
<name>A0A5K7Z2L0_9BACT</name>
<dbReference type="Pfam" id="PF14602">
    <property type="entry name" value="Hexapep_2"/>
    <property type="match status" value="1"/>
</dbReference>
<dbReference type="InterPro" id="IPR051159">
    <property type="entry name" value="Hexapeptide_acetyltransf"/>
</dbReference>
<dbReference type="PANTHER" id="PTHR23416:SF78">
    <property type="entry name" value="LIPOPOLYSACCHARIDE BIOSYNTHESIS O-ACETYL TRANSFERASE WBBJ-RELATED"/>
    <property type="match status" value="1"/>
</dbReference>
<accession>A0A5K7Z2L0</accession>
<dbReference type="Gene3D" id="2.160.10.10">
    <property type="entry name" value="Hexapeptide repeat proteins"/>
    <property type="match status" value="1"/>
</dbReference>
<evidence type="ECO:0000313" key="5">
    <source>
        <dbReference type="Proteomes" id="UP000427769"/>
    </source>
</evidence>
<dbReference type="Proteomes" id="UP000427769">
    <property type="component" value="Chromosome"/>
</dbReference>
<organism evidence="4 5">
    <name type="scientific">Desulfosarcina widdelii</name>
    <dbReference type="NCBI Taxonomy" id="947919"/>
    <lineage>
        <taxon>Bacteria</taxon>
        <taxon>Pseudomonadati</taxon>
        <taxon>Thermodesulfobacteriota</taxon>
        <taxon>Desulfobacteria</taxon>
        <taxon>Desulfobacterales</taxon>
        <taxon>Desulfosarcinaceae</taxon>
        <taxon>Desulfosarcina</taxon>
    </lineage>
</organism>
<dbReference type="PANTHER" id="PTHR23416">
    <property type="entry name" value="SIALIC ACID SYNTHASE-RELATED"/>
    <property type="match status" value="1"/>
</dbReference>
<dbReference type="SUPFAM" id="SSF51161">
    <property type="entry name" value="Trimeric LpxA-like enzymes"/>
    <property type="match status" value="1"/>
</dbReference>
<dbReference type="EMBL" id="AP021875">
    <property type="protein sequence ID" value="BBO76252.1"/>
    <property type="molecule type" value="Genomic_DNA"/>
</dbReference>
<evidence type="ECO:0000256" key="1">
    <source>
        <dbReference type="ARBA" id="ARBA00022679"/>
    </source>
</evidence>
<dbReference type="Pfam" id="PF00132">
    <property type="entry name" value="Hexapep"/>
    <property type="match status" value="1"/>
</dbReference>
<evidence type="ECO:0000256" key="2">
    <source>
        <dbReference type="ARBA" id="ARBA00022737"/>
    </source>
</evidence>
<gene>
    <name evidence="4" type="ORF">DSCW_36690</name>
</gene>
<keyword evidence="5" id="KW-1185">Reference proteome</keyword>
<sequence length="256" mass="28171">MPDRARHDDPPTFHGIVMIKDHRPYVIKKAYLKFQKFYANHFLRPQLETLGSGFTFMRPWHVELFGAPIAIGNFATVIATPDKKIRLSVWPDRPGEGHITIGNYCLVCPGVRISSAAGITVGDNCMIANGAYITDSDWHGIYNRLSFGNAQPVTIEKNAWIGDSAIICKGVTIGENSIVGAGAIVVDSVPANCVAAGNPARVVKQLDPAETFTTRAEFFSDPARLAREFMAWEQAMLQGNTIFGWLRHLLFPAKGE</sequence>
<evidence type="ECO:0000256" key="3">
    <source>
        <dbReference type="ARBA" id="ARBA00023315"/>
    </source>
</evidence>
<keyword evidence="3" id="KW-0012">Acyltransferase</keyword>
<dbReference type="InterPro" id="IPR018357">
    <property type="entry name" value="Hexapep_transf_CS"/>
</dbReference>
<keyword evidence="1" id="KW-0808">Transferase</keyword>
<dbReference type="KEGG" id="dwd:DSCW_36690"/>
<evidence type="ECO:0000313" key="4">
    <source>
        <dbReference type="EMBL" id="BBO76252.1"/>
    </source>
</evidence>
<protein>
    <recommendedName>
        <fullName evidence="6">Acetyltransferase</fullName>
    </recommendedName>
</protein>
<dbReference type="GO" id="GO:0016746">
    <property type="term" value="F:acyltransferase activity"/>
    <property type="evidence" value="ECO:0007669"/>
    <property type="project" value="UniProtKB-KW"/>
</dbReference>
<proteinExistence type="predicted"/>
<dbReference type="PROSITE" id="PS00101">
    <property type="entry name" value="HEXAPEP_TRANSFERASES"/>
    <property type="match status" value="1"/>
</dbReference>
<dbReference type="InterPro" id="IPR001451">
    <property type="entry name" value="Hexapep"/>
</dbReference>
<reference evidence="4 5" key="1">
    <citation type="submission" date="2019-11" db="EMBL/GenBank/DDBJ databases">
        <title>Comparative genomics of hydrocarbon-degrading Desulfosarcina strains.</title>
        <authorList>
            <person name="Watanabe M."/>
            <person name="Kojima H."/>
            <person name="Fukui M."/>
        </authorList>
    </citation>
    <scope>NUCLEOTIDE SEQUENCE [LARGE SCALE GENOMIC DNA]</scope>
    <source>
        <strain evidence="4 5">PP31</strain>
    </source>
</reference>
<evidence type="ECO:0008006" key="6">
    <source>
        <dbReference type="Google" id="ProtNLM"/>
    </source>
</evidence>
<keyword evidence="2" id="KW-0677">Repeat</keyword>
<dbReference type="CDD" id="cd04647">
    <property type="entry name" value="LbH_MAT_like"/>
    <property type="match status" value="1"/>
</dbReference>